<dbReference type="AlphaFoldDB" id="A0A0G0I115"/>
<evidence type="ECO:0000313" key="1">
    <source>
        <dbReference type="EMBL" id="KKQ17959.1"/>
    </source>
</evidence>
<sequence>MRDRKYLENLMYDLWEEYFSDIPRKNLVLIKFGKYSKRQLGSIKLANEYTKIKSLLKKNLDDYDVQDDKRVTVITMTKYFQNEIVPEYVVSATIAHELCHYAHGFSSPLEKRFDKPHQGNVINKELAKRGLLESQRLADKWLKDNWVGIVYPLHKFF</sequence>
<proteinExistence type="predicted"/>
<reference evidence="1 2" key="1">
    <citation type="journal article" date="2015" name="Nature">
        <title>rRNA introns, odd ribosomes, and small enigmatic genomes across a large radiation of phyla.</title>
        <authorList>
            <person name="Brown C.T."/>
            <person name="Hug L.A."/>
            <person name="Thomas B.C."/>
            <person name="Sharon I."/>
            <person name="Castelle C.J."/>
            <person name="Singh A."/>
            <person name="Wilkins M.J."/>
            <person name="Williams K.H."/>
            <person name="Banfield J.F."/>
        </authorList>
    </citation>
    <scope>NUCLEOTIDE SEQUENCE [LARGE SCALE GENOMIC DNA]</scope>
</reference>
<gene>
    <name evidence="1" type="ORF">US29_C0002G0019</name>
</gene>
<evidence type="ECO:0000313" key="2">
    <source>
        <dbReference type="Proteomes" id="UP000033886"/>
    </source>
</evidence>
<accession>A0A0G0I115</accession>
<comment type="caution">
    <text evidence="1">The sequence shown here is derived from an EMBL/GenBank/DDBJ whole genome shotgun (WGS) entry which is preliminary data.</text>
</comment>
<name>A0A0G0I115_9BACT</name>
<evidence type="ECO:0008006" key="3">
    <source>
        <dbReference type="Google" id="ProtNLM"/>
    </source>
</evidence>
<organism evidence="1 2">
    <name type="scientific">candidate division WS6 bacterium GW2011_GWF1_36_8</name>
    <dbReference type="NCBI Taxonomy" id="1619098"/>
    <lineage>
        <taxon>Bacteria</taxon>
        <taxon>Candidatus Dojkabacteria</taxon>
    </lineage>
</organism>
<dbReference type="EMBL" id="LBSK01000002">
    <property type="protein sequence ID" value="KKQ17959.1"/>
    <property type="molecule type" value="Genomic_DNA"/>
</dbReference>
<protein>
    <recommendedName>
        <fullName evidence="3">SprT-like domain-containing protein</fullName>
    </recommendedName>
</protein>
<dbReference type="Proteomes" id="UP000033886">
    <property type="component" value="Unassembled WGS sequence"/>
</dbReference>